<accession>A0A210PNX7</accession>
<evidence type="ECO:0000256" key="3">
    <source>
        <dbReference type="ARBA" id="ARBA00023180"/>
    </source>
</evidence>
<dbReference type="Gene3D" id="2.10.25.10">
    <property type="entry name" value="Laminin"/>
    <property type="match status" value="1"/>
</dbReference>
<evidence type="ECO:0000313" key="8">
    <source>
        <dbReference type="EMBL" id="OWF38191.1"/>
    </source>
</evidence>
<dbReference type="Pfam" id="PF23106">
    <property type="entry name" value="EGF_Teneurin"/>
    <property type="match status" value="1"/>
</dbReference>
<dbReference type="Pfam" id="PF00094">
    <property type="entry name" value="VWD"/>
    <property type="match status" value="1"/>
</dbReference>
<feature type="transmembrane region" description="Helical" evidence="5">
    <location>
        <begin position="1281"/>
        <end position="1302"/>
    </location>
</feature>
<keyword evidence="1 6" id="KW-0732">Signal</keyword>
<gene>
    <name evidence="8" type="ORF">KP79_PYT19403</name>
</gene>
<keyword evidence="5" id="KW-0472">Membrane</keyword>
<proteinExistence type="predicted"/>
<dbReference type="InterPro" id="IPR001846">
    <property type="entry name" value="VWF_type-D"/>
</dbReference>
<feature type="region of interest" description="Disordered" evidence="4">
    <location>
        <begin position="1248"/>
        <end position="1277"/>
    </location>
</feature>
<dbReference type="PANTHER" id="PTHR14949:SF54">
    <property type="entry name" value="VWFD DOMAIN-CONTAINING PROTEIN"/>
    <property type="match status" value="1"/>
</dbReference>
<comment type="caution">
    <text evidence="8">The sequence shown here is derived from an EMBL/GenBank/DDBJ whole genome shotgun (WGS) entry which is preliminary data.</text>
</comment>
<feature type="compositionally biased region" description="Polar residues" evidence="4">
    <location>
        <begin position="1217"/>
        <end position="1235"/>
    </location>
</feature>
<reference evidence="8 9" key="1">
    <citation type="journal article" date="2017" name="Nat. Ecol. Evol.">
        <title>Scallop genome provides insights into evolution of bilaterian karyotype and development.</title>
        <authorList>
            <person name="Wang S."/>
            <person name="Zhang J."/>
            <person name="Jiao W."/>
            <person name="Li J."/>
            <person name="Xun X."/>
            <person name="Sun Y."/>
            <person name="Guo X."/>
            <person name="Huan P."/>
            <person name="Dong B."/>
            <person name="Zhang L."/>
            <person name="Hu X."/>
            <person name="Sun X."/>
            <person name="Wang J."/>
            <person name="Zhao C."/>
            <person name="Wang Y."/>
            <person name="Wang D."/>
            <person name="Huang X."/>
            <person name="Wang R."/>
            <person name="Lv J."/>
            <person name="Li Y."/>
            <person name="Zhang Z."/>
            <person name="Liu B."/>
            <person name="Lu W."/>
            <person name="Hui Y."/>
            <person name="Liang J."/>
            <person name="Zhou Z."/>
            <person name="Hou R."/>
            <person name="Li X."/>
            <person name="Liu Y."/>
            <person name="Li H."/>
            <person name="Ning X."/>
            <person name="Lin Y."/>
            <person name="Zhao L."/>
            <person name="Xing Q."/>
            <person name="Dou J."/>
            <person name="Li Y."/>
            <person name="Mao J."/>
            <person name="Guo H."/>
            <person name="Dou H."/>
            <person name="Li T."/>
            <person name="Mu C."/>
            <person name="Jiang W."/>
            <person name="Fu Q."/>
            <person name="Fu X."/>
            <person name="Miao Y."/>
            <person name="Liu J."/>
            <person name="Yu Q."/>
            <person name="Li R."/>
            <person name="Liao H."/>
            <person name="Li X."/>
            <person name="Kong Y."/>
            <person name="Jiang Z."/>
            <person name="Chourrout D."/>
            <person name="Li R."/>
            <person name="Bao Z."/>
        </authorList>
    </citation>
    <scope>NUCLEOTIDE SEQUENCE [LARGE SCALE GENOMIC DNA]</scope>
    <source>
        <strain evidence="8 9">PY_sf001</strain>
    </source>
</reference>
<name>A0A210PNX7_MIZYE</name>
<evidence type="ECO:0000313" key="9">
    <source>
        <dbReference type="Proteomes" id="UP000242188"/>
    </source>
</evidence>
<dbReference type="GO" id="GO:0009986">
    <property type="term" value="C:cell surface"/>
    <property type="evidence" value="ECO:0007669"/>
    <property type="project" value="TreeGrafter"/>
</dbReference>
<dbReference type="InterPro" id="IPR050969">
    <property type="entry name" value="Dev_Signal_Modulators"/>
</dbReference>
<dbReference type="GO" id="GO:0005102">
    <property type="term" value="F:signaling receptor binding"/>
    <property type="evidence" value="ECO:0007669"/>
    <property type="project" value="TreeGrafter"/>
</dbReference>
<dbReference type="Pfam" id="PF26129">
    <property type="entry name" value="Vwde"/>
    <property type="match status" value="1"/>
</dbReference>
<dbReference type="EMBL" id="NEDP02005571">
    <property type="protein sequence ID" value="OWF38191.1"/>
    <property type="molecule type" value="Genomic_DNA"/>
</dbReference>
<feature type="compositionally biased region" description="Polar residues" evidence="4">
    <location>
        <begin position="1251"/>
        <end position="1260"/>
    </location>
</feature>
<dbReference type="OrthoDB" id="10001041at2759"/>
<keyword evidence="2" id="KW-1015">Disulfide bond</keyword>
<dbReference type="InterPro" id="IPR058727">
    <property type="entry name" value="Helical_Vwde"/>
</dbReference>
<keyword evidence="3" id="KW-0325">Glycoprotein</keyword>
<dbReference type="STRING" id="6573.A0A210PNX7"/>
<sequence>MISYTETVLFLCAVCVLHCTIAADLDPCGTVNLLPNMDKRGLNDTPNASHPIDDRYNIPDGGSWYRVEGQQMLTNISNAHIQMCSTTFPIYLQGNVPNIADGVVSRTACVITFGSECSHPQTIKIKVCQDFTAYFLPPPLGTASAYCFVSEDNSHPPAYPIPKPTLSHKLVTVDIKQILQFVCTFVPSTEDLYYQVFWFVDSKPTYITKLAQKTSLDTLVFEEKQGQLEKLGINVACSVRAKNKPGGVPGHMSQTSEQFFAGITVRTPTVTVYRGKAHHGHSYIVLKPTVPIGCPMLPNLRCFVTVEVSIPHQYQHCTGNIGAVQPGGNHGCGVNIHHDEWDREHRLEVFWDDNQAYSIQAANYRVSLSTTTNDFRPIWGEMSLSDVNVQVEDETHIWKGKECHAICDPHMRTFDDRYYDNQNPGTFILYEHDDSSRKMQVQMKVTFCNHPLQVFCVCAIAVRAGGDVFVIDRCPGIYRPIFEFRSCEDHILDVRKINENNYKIYLPSGAYLNANLRHYTGKDVMDLHMYPSTADTGHTRGLCGTLNENKDDDFQTADGRRTNDKNTFSKSWRVQDGDNLITMDSDSLNKLDAWNKTVQFCTCNAPTQIDEPVQNITCSQSTVATCVKKDEVSVKKQQRCRVKTTRGLRKRSVMTSPGHISRRRREATGNWNNTAASTFCEDFVKRSSSFEACSNDVSVTDPQSSIDTCVLDIMATHTTMWATSARESLKSVCLKELKQNTTYQEEDSPDRPSIAQQIKEITCPNECSGHGQCDNGTCICNPNFGAADCSIDVRVPPHIYGVNMDSNGTCDIRTCDSAIVEGETFVDFGNLTCHYQLFEININGTEEFFMNMTSRGQFNTLVEVFCPLPDLWSARDTDRSSDLSSFRPVPFVYRWSVGVSNDGEHFGEVTDLIVYNSECQLIGEIDDLILGLEDEYCFVRGTCARDGVTDASDQCSVCKLDATRFDWSTNNDYCQIADLCVANNSVDTQNNCSICNVAISTDSWSHNPDYCLVDEGCIPDGFHKNASSCLTCDTFRNVNEWSPFQGYCMIDDTCVADNVTKEGDACAVCNVILSTSAWSGNTGYCIIDGSCVPHSTNKSHVICLECDVTQSSNAWTLKSGYCLIDGICVTNNVAKEGDDCSVCDVSLSNSTWSGNTGFCRINGTCIRHNSPSDSETCLTCDVRQSRDQWTRTCGKTVQTTIVIPATSEENKTPGVQYHQTTESGDTPSTTHDLQPTTPNDIFPTTDDAVPHTTSDTSNNIGNGGGDANKGKVGQGKAPSRAWIAGPVIGVFVVAMVIGAILLRKNIRKTETNYQVSYVASNSNPE</sequence>
<evidence type="ECO:0000259" key="7">
    <source>
        <dbReference type="PROSITE" id="PS51233"/>
    </source>
</evidence>
<protein>
    <submittedName>
        <fullName evidence="8">von Willebrand factor D and EGF domain-containing protein</fullName>
    </submittedName>
</protein>
<evidence type="ECO:0000256" key="4">
    <source>
        <dbReference type="SAM" id="MobiDB-lite"/>
    </source>
</evidence>
<dbReference type="GO" id="GO:0005576">
    <property type="term" value="C:extracellular region"/>
    <property type="evidence" value="ECO:0007669"/>
    <property type="project" value="TreeGrafter"/>
</dbReference>
<dbReference type="PANTHER" id="PTHR14949">
    <property type="entry name" value="EGF-LIKE-DOMAIN, MULTIPLE 7, 8"/>
    <property type="match status" value="1"/>
</dbReference>
<feature type="domain" description="VWFD" evidence="7">
    <location>
        <begin position="401"/>
        <end position="580"/>
    </location>
</feature>
<keyword evidence="5" id="KW-1133">Transmembrane helix</keyword>
<feature type="region of interest" description="Disordered" evidence="4">
    <location>
        <begin position="1208"/>
        <end position="1235"/>
    </location>
</feature>
<evidence type="ECO:0000256" key="2">
    <source>
        <dbReference type="ARBA" id="ARBA00023157"/>
    </source>
</evidence>
<feature type="signal peptide" evidence="6">
    <location>
        <begin position="1"/>
        <end position="22"/>
    </location>
</feature>
<evidence type="ECO:0000256" key="6">
    <source>
        <dbReference type="SAM" id="SignalP"/>
    </source>
</evidence>
<keyword evidence="5" id="KW-0812">Transmembrane</keyword>
<dbReference type="Proteomes" id="UP000242188">
    <property type="component" value="Unassembled WGS sequence"/>
</dbReference>
<dbReference type="FunFam" id="2.10.25.10:FF:000001">
    <property type="entry name" value="Tenascin C"/>
    <property type="match status" value="1"/>
</dbReference>
<keyword evidence="9" id="KW-1185">Reference proteome</keyword>
<feature type="chain" id="PRO_5013210727" evidence="6">
    <location>
        <begin position="23"/>
        <end position="1325"/>
    </location>
</feature>
<evidence type="ECO:0000256" key="1">
    <source>
        <dbReference type="ARBA" id="ARBA00022729"/>
    </source>
</evidence>
<evidence type="ECO:0000256" key="5">
    <source>
        <dbReference type="SAM" id="Phobius"/>
    </source>
</evidence>
<dbReference type="PROSITE" id="PS51233">
    <property type="entry name" value="VWFD"/>
    <property type="match status" value="1"/>
</dbReference>
<organism evidence="8 9">
    <name type="scientific">Mizuhopecten yessoensis</name>
    <name type="common">Japanese scallop</name>
    <name type="synonym">Patinopecten yessoensis</name>
    <dbReference type="NCBI Taxonomy" id="6573"/>
    <lineage>
        <taxon>Eukaryota</taxon>
        <taxon>Metazoa</taxon>
        <taxon>Spiralia</taxon>
        <taxon>Lophotrochozoa</taxon>
        <taxon>Mollusca</taxon>
        <taxon>Bivalvia</taxon>
        <taxon>Autobranchia</taxon>
        <taxon>Pteriomorphia</taxon>
        <taxon>Pectinida</taxon>
        <taxon>Pectinoidea</taxon>
        <taxon>Pectinidae</taxon>
        <taxon>Mizuhopecten</taxon>
    </lineage>
</organism>